<feature type="domain" description="Reverse transcriptase" evidence="3">
    <location>
        <begin position="1"/>
        <end position="128"/>
    </location>
</feature>
<dbReference type="PANTHER" id="PTHR33064">
    <property type="entry name" value="POL PROTEIN"/>
    <property type="match status" value="1"/>
</dbReference>
<accession>A0A091IGA1</accession>
<dbReference type="Proteomes" id="UP000054308">
    <property type="component" value="Unassembled WGS sequence"/>
</dbReference>
<evidence type="ECO:0000313" key="5">
    <source>
        <dbReference type="Proteomes" id="UP000054308"/>
    </source>
</evidence>
<dbReference type="EC" id="3.1.26.4" evidence="2"/>
<protein>
    <recommendedName>
        <fullName evidence="2">ribonuclease H</fullName>
        <ecNumber evidence="2">3.1.26.4</ecNumber>
    </recommendedName>
</protein>
<feature type="non-terminal residue" evidence="4">
    <location>
        <position position="1"/>
    </location>
</feature>
<gene>
    <name evidence="4" type="ORF">N300_15250</name>
</gene>
<dbReference type="GO" id="GO:0004523">
    <property type="term" value="F:RNA-DNA hybrid ribonuclease activity"/>
    <property type="evidence" value="ECO:0007669"/>
    <property type="project" value="UniProtKB-EC"/>
</dbReference>
<evidence type="ECO:0000313" key="4">
    <source>
        <dbReference type="EMBL" id="KFP07624.1"/>
    </source>
</evidence>
<name>A0A091IGA1_CALAN</name>
<reference evidence="4 5" key="1">
    <citation type="submission" date="2014-04" db="EMBL/GenBank/DDBJ databases">
        <title>Genome evolution of avian class.</title>
        <authorList>
            <person name="Zhang G."/>
            <person name="Li C."/>
        </authorList>
    </citation>
    <scope>NUCLEOTIDE SEQUENCE [LARGE SCALE GENOMIC DNA]</scope>
    <source>
        <strain evidence="4">BGI_N300</strain>
    </source>
</reference>
<dbReference type="Pfam" id="PF00078">
    <property type="entry name" value="RVT_1"/>
    <property type="match status" value="1"/>
</dbReference>
<dbReference type="STRING" id="9244.A0A091IGA1"/>
<keyword evidence="5" id="KW-1185">Reference proteome</keyword>
<dbReference type="InterPro" id="IPR043128">
    <property type="entry name" value="Rev_trsase/Diguanyl_cyclase"/>
</dbReference>
<dbReference type="FunFam" id="3.30.70.270:FF:000020">
    <property type="entry name" value="Transposon Tf2-6 polyprotein-like Protein"/>
    <property type="match status" value="1"/>
</dbReference>
<dbReference type="InterPro" id="IPR043502">
    <property type="entry name" value="DNA/RNA_pol_sf"/>
</dbReference>
<organism evidence="4 5">
    <name type="scientific">Calypte anna</name>
    <name type="common">Anna's hummingbird</name>
    <name type="synonym">Archilochus anna</name>
    <dbReference type="NCBI Taxonomy" id="9244"/>
    <lineage>
        <taxon>Eukaryota</taxon>
        <taxon>Metazoa</taxon>
        <taxon>Chordata</taxon>
        <taxon>Craniata</taxon>
        <taxon>Vertebrata</taxon>
        <taxon>Euteleostomi</taxon>
        <taxon>Archelosauria</taxon>
        <taxon>Archosauria</taxon>
        <taxon>Dinosauria</taxon>
        <taxon>Saurischia</taxon>
        <taxon>Theropoda</taxon>
        <taxon>Coelurosauria</taxon>
        <taxon>Aves</taxon>
        <taxon>Neognathae</taxon>
        <taxon>Neoaves</taxon>
        <taxon>Strisores</taxon>
        <taxon>Apodiformes</taxon>
        <taxon>Trochilidae</taxon>
        <taxon>Calypte</taxon>
    </lineage>
</organism>
<proteinExistence type="inferred from homology"/>
<sequence>WFTVLDLKDAFFCLTLAPESRKIFAFEWKFVNKERKTQLTWTVLPQGYKNSPTIFGNQLAKELDQWERPQGEGTLLQYVDDLLIANETEEQCVEWTISLNFLGLNGYRVFQQKAQLVQEKVVYLRYEISGGQRSLGTSRKAICQMPRPETVRDLRAFLGMTGWCRLWIYQYGILAKPLYDLLKQSKIILVWTPEAEAAFRRLKQELMKAPALGLPNVTKPFWLF</sequence>
<evidence type="ECO:0000259" key="3">
    <source>
        <dbReference type="PROSITE" id="PS50878"/>
    </source>
</evidence>
<dbReference type="InterPro" id="IPR051320">
    <property type="entry name" value="Viral_Replic_Matur_Polypro"/>
</dbReference>
<dbReference type="AlphaFoldDB" id="A0A091IGA1"/>
<dbReference type="PROSITE" id="PS50878">
    <property type="entry name" value="RT_POL"/>
    <property type="match status" value="1"/>
</dbReference>
<evidence type="ECO:0000256" key="2">
    <source>
        <dbReference type="ARBA" id="ARBA00012180"/>
    </source>
</evidence>
<evidence type="ECO:0000256" key="1">
    <source>
        <dbReference type="ARBA" id="ARBA00010879"/>
    </source>
</evidence>
<dbReference type="Gene3D" id="3.30.70.270">
    <property type="match status" value="2"/>
</dbReference>
<feature type="non-terminal residue" evidence="4">
    <location>
        <position position="224"/>
    </location>
</feature>
<dbReference type="EMBL" id="KL218718">
    <property type="protein sequence ID" value="KFP07624.1"/>
    <property type="molecule type" value="Genomic_DNA"/>
</dbReference>
<comment type="similarity">
    <text evidence="1">Belongs to the beta type-B retroviral polymerase family. HERV class-II K(HML-2) pol subfamily.</text>
</comment>
<dbReference type="PANTHER" id="PTHR33064:SF37">
    <property type="entry name" value="RIBONUCLEASE H"/>
    <property type="match status" value="1"/>
</dbReference>
<dbReference type="InterPro" id="IPR000477">
    <property type="entry name" value="RT_dom"/>
</dbReference>
<dbReference type="SUPFAM" id="SSF56672">
    <property type="entry name" value="DNA/RNA polymerases"/>
    <property type="match status" value="1"/>
</dbReference>
<dbReference type="Gene3D" id="3.10.10.10">
    <property type="entry name" value="HIV Type 1 Reverse Transcriptase, subunit A, domain 1"/>
    <property type="match status" value="1"/>
</dbReference>